<accession>F8PIR0</accession>
<protein>
    <submittedName>
        <fullName evidence="2">Uncharacterized protein</fullName>
    </submittedName>
</protein>
<dbReference type="Proteomes" id="UP000008063">
    <property type="component" value="Unassembled WGS sequence"/>
</dbReference>
<organism evidence="3">
    <name type="scientific">Serpula lacrymans var. lacrymans (strain S7.3)</name>
    <name type="common">Dry rot fungus</name>
    <dbReference type="NCBI Taxonomy" id="936435"/>
    <lineage>
        <taxon>Eukaryota</taxon>
        <taxon>Fungi</taxon>
        <taxon>Dikarya</taxon>
        <taxon>Basidiomycota</taxon>
        <taxon>Agaricomycotina</taxon>
        <taxon>Agaricomycetes</taxon>
        <taxon>Agaricomycetidae</taxon>
        <taxon>Boletales</taxon>
        <taxon>Coniophorineae</taxon>
        <taxon>Serpulaceae</taxon>
        <taxon>Serpula</taxon>
    </lineage>
</organism>
<feature type="compositionally biased region" description="Basic and acidic residues" evidence="1">
    <location>
        <begin position="19"/>
        <end position="37"/>
    </location>
</feature>
<name>F8PIR0_SERL3</name>
<evidence type="ECO:0000313" key="2">
    <source>
        <dbReference type="EMBL" id="EGO03693.1"/>
    </source>
</evidence>
<dbReference type="AlphaFoldDB" id="F8PIR0"/>
<proteinExistence type="predicted"/>
<dbReference type="InParanoid" id="F8PIR0"/>
<reference evidence="3" key="1">
    <citation type="journal article" date="2011" name="Science">
        <title>The plant cell wall-decomposing machinery underlies the functional diversity of forest fungi.</title>
        <authorList>
            <person name="Eastwood D.C."/>
            <person name="Floudas D."/>
            <person name="Binder M."/>
            <person name="Majcherczyk A."/>
            <person name="Schneider P."/>
            <person name="Aerts A."/>
            <person name="Asiegbu F.O."/>
            <person name="Baker S.E."/>
            <person name="Barry K."/>
            <person name="Bendiksby M."/>
            <person name="Blumentritt M."/>
            <person name="Coutinho P.M."/>
            <person name="Cullen D."/>
            <person name="de Vries R.P."/>
            <person name="Gathman A."/>
            <person name="Goodell B."/>
            <person name="Henrissat B."/>
            <person name="Ihrmark K."/>
            <person name="Kauserud H."/>
            <person name="Kohler A."/>
            <person name="LaButti K."/>
            <person name="Lapidus A."/>
            <person name="Lavin J.L."/>
            <person name="Lee Y.-H."/>
            <person name="Lindquist E."/>
            <person name="Lilly W."/>
            <person name="Lucas S."/>
            <person name="Morin E."/>
            <person name="Murat C."/>
            <person name="Oguiza J.A."/>
            <person name="Park J."/>
            <person name="Pisabarro A.G."/>
            <person name="Riley R."/>
            <person name="Rosling A."/>
            <person name="Salamov A."/>
            <person name="Schmidt O."/>
            <person name="Schmutz J."/>
            <person name="Skrede I."/>
            <person name="Stenlid J."/>
            <person name="Wiebenga A."/>
            <person name="Xie X."/>
            <person name="Kuees U."/>
            <person name="Hibbett D.S."/>
            <person name="Hoffmeister D."/>
            <person name="Hoegberg N."/>
            <person name="Martin F."/>
            <person name="Grigoriev I.V."/>
            <person name="Watkinson S.C."/>
        </authorList>
    </citation>
    <scope>NUCLEOTIDE SEQUENCE [LARGE SCALE GENOMIC DNA]</scope>
    <source>
        <strain evidence="3">strain S7.3</strain>
    </source>
</reference>
<dbReference type="EMBL" id="GL945475">
    <property type="protein sequence ID" value="EGO03693.1"/>
    <property type="molecule type" value="Genomic_DNA"/>
</dbReference>
<gene>
    <name evidence="2" type="ORF">SERLA73DRAFT_175285</name>
</gene>
<dbReference type="HOGENOM" id="CLU_2307761_0_0_1"/>
<feature type="compositionally biased region" description="Basic residues" evidence="1">
    <location>
        <begin position="38"/>
        <end position="47"/>
    </location>
</feature>
<evidence type="ECO:0000313" key="3">
    <source>
        <dbReference type="Proteomes" id="UP000008063"/>
    </source>
</evidence>
<feature type="region of interest" description="Disordered" evidence="1">
    <location>
        <begin position="1"/>
        <end position="47"/>
    </location>
</feature>
<sequence length="100" mass="11378">MSISAPMTIPIPSTRPYRRKDDSQNGRVVIDKGEVRRSCKGGSRRKQAYRNQVCNNTAKVLVGQQAFLKDGTHGKMKFSTAIKKISRIRRTIWPMNLCEL</sequence>
<keyword evidence="3" id="KW-1185">Reference proteome</keyword>
<evidence type="ECO:0000256" key="1">
    <source>
        <dbReference type="SAM" id="MobiDB-lite"/>
    </source>
</evidence>